<feature type="region of interest" description="Disordered" evidence="1">
    <location>
        <begin position="283"/>
        <end position="302"/>
    </location>
</feature>
<gene>
    <name evidence="2" type="ORF">MA16_Dca026065</name>
</gene>
<sequence>MQVDRRRLQSTKKRHRICNTDTSKQKVSTIYKAMPLDLQYLCKKTERVYNLQSNTTGSATLIQADKRRLQSTKQRHRICNLCTNRQNVSTNISKYPCTYAIVCIHIGTLKGYIKNHLHGSRAQSPLSAKVDLNLSPLTNIQPRFTRSPWTKQPMAADKDPSVRTEMQDTPMIVQLGRGARIQLANTIIETGNTGATIHFGGLEFSAPNARAAAVPVNGINSENFSGRSHSEKTAARGATQGRTFVFERLFQPDTLTAKRVVHGRKVSVVTANTTALPRELVAHGRHDAESSSSGGRLNIRQRRKRNAELRAQQLTKSFWERQPEVTAPQKIREPERLSAWVHHVLRTVKEKGLMKKKFQMPLIVEGSVAERSQWKGKQVWRPRPRRENFLEERISSGVTSGAISRRSAPANRTRQRWVQKKTHNDDNYIDGRHPGESSRRSCHSPASTKEEVHFNRSPRVEEIVIPSQEPEIQWRRRSEIQQPGQASSFKSSKAKPKSSKKKAKLKKPMEKKTATQKAIDSLGEYYQTVRKPIKLGDFMKELKIDEKEEEAEAESLPTEICRVIFTTSEISDREKYAEEAAPEFCLMVIFQKIETPSPTNQDSKVKKETFETTHSYKILPEKIEVFQQPEA</sequence>
<feature type="compositionally biased region" description="Basic residues" evidence="1">
    <location>
        <begin position="492"/>
        <end position="506"/>
    </location>
</feature>
<feature type="region of interest" description="Disordered" evidence="1">
    <location>
        <begin position="399"/>
        <end position="514"/>
    </location>
</feature>
<dbReference type="Proteomes" id="UP000233837">
    <property type="component" value="Unassembled WGS sequence"/>
</dbReference>
<name>A0A2I0VA75_9ASPA</name>
<accession>A0A2I0VA75</accession>
<reference evidence="2 3" key="2">
    <citation type="journal article" date="2017" name="Nature">
        <title>The Apostasia genome and the evolution of orchids.</title>
        <authorList>
            <person name="Zhang G.Q."/>
            <person name="Liu K.W."/>
            <person name="Li Z."/>
            <person name="Lohaus R."/>
            <person name="Hsiao Y.Y."/>
            <person name="Niu S.C."/>
            <person name="Wang J.Y."/>
            <person name="Lin Y.C."/>
            <person name="Xu Q."/>
            <person name="Chen L.J."/>
            <person name="Yoshida K."/>
            <person name="Fujiwara S."/>
            <person name="Wang Z.W."/>
            <person name="Zhang Y.Q."/>
            <person name="Mitsuda N."/>
            <person name="Wang M."/>
            <person name="Liu G.H."/>
            <person name="Pecoraro L."/>
            <person name="Huang H.X."/>
            <person name="Xiao X.J."/>
            <person name="Lin M."/>
            <person name="Wu X.Y."/>
            <person name="Wu W.L."/>
            <person name="Chen Y.Y."/>
            <person name="Chang S.B."/>
            <person name="Sakamoto S."/>
            <person name="Ohme-Takagi M."/>
            <person name="Yagi M."/>
            <person name="Zeng S.J."/>
            <person name="Shen C.Y."/>
            <person name="Yeh C.M."/>
            <person name="Luo Y.B."/>
            <person name="Tsai W.C."/>
            <person name="Van de Peer Y."/>
            <person name="Liu Z.J."/>
        </authorList>
    </citation>
    <scope>NUCLEOTIDE SEQUENCE [LARGE SCALE GENOMIC DNA]</scope>
    <source>
        <tissue evidence="2">The whole plant</tissue>
    </source>
</reference>
<organism evidence="2 3">
    <name type="scientific">Dendrobium catenatum</name>
    <dbReference type="NCBI Taxonomy" id="906689"/>
    <lineage>
        <taxon>Eukaryota</taxon>
        <taxon>Viridiplantae</taxon>
        <taxon>Streptophyta</taxon>
        <taxon>Embryophyta</taxon>
        <taxon>Tracheophyta</taxon>
        <taxon>Spermatophyta</taxon>
        <taxon>Magnoliopsida</taxon>
        <taxon>Liliopsida</taxon>
        <taxon>Asparagales</taxon>
        <taxon>Orchidaceae</taxon>
        <taxon>Epidendroideae</taxon>
        <taxon>Malaxideae</taxon>
        <taxon>Dendrobiinae</taxon>
        <taxon>Dendrobium</taxon>
    </lineage>
</organism>
<dbReference type="AlphaFoldDB" id="A0A2I0VA75"/>
<evidence type="ECO:0000313" key="3">
    <source>
        <dbReference type="Proteomes" id="UP000233837"/>
    </source>
</evidence>
<protein>
    <submittedName>
        <fullName evidence="2">Uncharacterized protein</fullName>
    </submittedName>
</protein>
<evidence type="ECO:0000256" key="1">
    <source>
        <dbReference type="SAM" id="MobiDB-lite"/>
    </source>
</evidence>
<keyword evidence="3" id="KW-1185">Reference proteome</keyword>
<feature type="compositionally biased region" description="Basic and acidic residues" evidence="1">
    <location>
        <begin position="422"/>
        <end position="439"/>
    </location>
</feature>
<feature type="compositionally biased region" description="Basic and acidic residues" evidence="1">
    <location>
        <begin position="448"/>
        <end position="462"/>
    </location>
</feature>
<dbReference type="EMBL" id="KZ503964">
    <property type="protein sequence ID" value="PKU60318.1"/>
    <property type="molecule type" value="Genomic_DNA"/>
</dbReference>
<proteinExistence type="predicted"/>
<reference evidence="2 3" key="1">
    <citation type="journal article" date="2016" name="Sci. Rep.">
        <title>The Dendrobium catenatum Lindl. genome sequence provides insights into polysaccharide synthase, floral development and adaptive evolution.</title>
        <authorList>
            <person name="Zhang G.Q."/>
            <person name="Xu Q."/>
            <person name="Bian C."/>
            <person name="Tsai W.C."/>
            <person name="Yeh C.M."/>
            <person name="Liu K.W."/>
            <person name="Yoshida K."/>
            <person name="Zhang L.S."/>
            <person name="Chang S.B."/>
            <person name="Chen F."/>
            <person name="Shi Y."/>
            <person name="Su Y.Y."/>
            <person name="Zhang Y.Q."/>
            <person name="Chen L.J."/>
            <person name="Yin Y."/>
            <person name="Lin M."/>
            <person name="Huang H."/>
            <person name="Deng H."/>
            <person name="Wang Z.W."/>
            <person name="Zhu S.L."/>
            <person name="Zhao X."/>
            <person name="Deng C."/>
            <person name="Niu S.C."/>
            <person name="Huang J."/>
            <person name="Wang M."/>
            <person name="Liu G.H."/>
            <person name="Yang H.J."/>
            <person name="Xiao X.J."/>
            <person name="Hsiao Y.Y."/>
            <person name="Wu W.L."/>
            <person name="Chen Y.Y."/>
            <person name="Mitsuda N."/>
            <person name="Ohme-Takagi M."/>
            <person name="Luo Y.B."/>
            <person name="Van de Peer Y."/>
            <person name="Liu Z.J."/>
        </authorList>
    </citation>
    <scope>NUCLEOTIDE SEQUENCE [LARGE SCALE GENOMIC DNA]</scope>
    <source>
        <tissue evidence="2">The whole plant</tissue>
    </source>
</reference>
<evidence type="ECO:0000313" key="2">
    <source>
        <dbReference type="EMBL" id="PKU60318.1"/>
    </source>
</evidence>